<name>A0A7I4Z4V2_HAECO</name>
<feature type="compositionally biased region" description="Polar residues" evidence="1">
    <location>
        <begin position="24"/>
        <end position="33"/>
    </location>
</feature>
<dbReference type="WBParaSite" id="HCON_00172640-00001">
    <property type="protein sequence ID" value="HCON_00172640-00001"/>
    <property type="gene ID" value="HCON_00172640"/>
</dbReference>
<sequence length="118" mass="13194">MVAASSLKRQQKDGLTCPRMGNGSRRQTNTRSTAGEMVRLTHGSSERKECFSRVPRASTNHRTTPAREGMNGDVTGACSRKSTTNGMTGDSGDVYMYIRMEYMYIYAYMYTVALKSLR</sequence>
<accession>A0A7I4Z4V2</accession>
<reference evidence="3" key="1">
    <citation type="submission" date="2020-12" db="UniProtKB">
        <authorList>
            <consortium name="WormBaseParasite"/>
        </authorList>
    </citation>
    <scope>IDENTIFICATION</scope>
    <source>
        <strain evidence="3">MHco3</strain>
    </source>
</reference>
<protein>
    <submittedName>
        <fullName evidence="3">Uncharacterized protein</fullName>
    </submittedName>
</protein>
<organism evidence="2 3">
    <name type="scientific">Haemonchus contortus</name>
    <name type="common">Barber pole worm</name>
    <dbReference type="NCBI Taxonomy" id="6289"/>
    <lineage>
        <taxon>Eukaryota</taxon>
        <taxon>Metazoa</taxon>
        <taxon>Ecdysozoa</taxon>
        <taxon>Nematoda</taxon>
        <taxon>Chromadorea</taxon>
        <taxon>Rhabditida</taxon>
        <taxon>Rhabditina</taxon>
        <taxon>Rhabditomorpha</taxon>
        <taxon>Strongyloidea</taxon>
        <taxon>Trichostrongylidae</taxon>
        <taxon>Haemonchus</taxon>
    </lineage>
</organism>
<evidence type="ECO:0000256" key="1">
    <source>
        <dbReference type="SAM" id="MobiDB-lite"/>
    </source>
</evidence>
<evidence type="ECO:0000313" key="2">
    <source>
        <dbReference type="Proteomes" id="UP000025227"/>
    </source>
</evidence>
<dbReference type="Proteomes" id="UP000025227">
    <property type="component" value="Unplaced"/>
</dbReference>
<keyword evidence="2" id="KW-1185">Reference proteome</keyword>
<evidence type="ECO:0000313" key="3">
    <source>
        <dbReference type="WBParaSite" id="HCON_00172640-00001"/>
    </source>
</evidence>
<proteinExistence type="predicted"/>
<dbReference type="AlphaFoldDB" id="A0A7I4Z4V2"/>
<feature type="region of interest" description="Disordered" evidence="1">
    <location>
        <begin position="1"/>
        <end position="85"/>
    </location>
</feature>